<sequence>MGTISVNRLAGLSLIFGPIIAFVFFLLEPGGMLIDSADFSDPTGSITAKGANAALTKVTNIMIILGLSLILSGLYALMRNVTLQGNGKALVQMGFFIIFVGLTGWILAGGIDFILADVQSSDQIGESVPVYNVGTALFFPGGIALGFGGFIFALGLSTRKEFNRVISLLAALVSLAVMVFFMIAILHNEGRETFISLARGSYVLLVIWYGYLGMRLMNRPDPDLWQ</sequence>
<feature type="transmembrane region" description="Helical" evidence="1">
    <location>
        <begin position="54"/>
        <end position="77"/>
    </location>
</feature>
<accession>A0A6B1DTL7</accession>
<proteinExistence type="predicted"/>
<feature type="transmembrane region" description="Helical" evidence="1">
    <location>
        <begin position="136"/>
        <end position="156"/>
    </location>
</feature>
<keyword evidence="1" id="KW-0812">Transmembrane</keyword>
<feature type="transmembrane region" description="Helical" evidence="1">
    <location>
        <begin position="193"/>
        <end position="212"/>
    </location>
</feature>
<evidence type="ECO:0000313" key="2">
    <source>
        <dbReference type="EMBL" id="MYD90135.1"/>
    </source>
</evidence>
<dbReference type="AlphaFoldDB" id="A0A6B1DTL7"/>
<feature type="transmembrane region" description="Helical" evidence="1">
    <location>
        <begin position="12"/>
        <end position="34"/>
    </location>
</feature>
<dbReference type="EMBL" id="VXPY01000050">
    <property type="protein sequence ID" value="MYD90135.1"/>
    <property type="molecule type" value="Genomic_DNA"/>
</dbReference>
<protein>
    <recommendedName>
        <fullName evidence="3">DUF998 domain-containing protein</fullName>
    </recommendedName>
</protein>
<evidence type="ECO:0000256" key="1">
    <source>
        <dbReference type="SAM" id="Phobius"/>
    </source>
</evidence>
<feature type="transmembrane region" description="Helical" evidence="1">
    <location>
        <begin position="89"/>
        <end position="116"/>
    </location>
</feature>
<evidence type="ECO:0008006" key="3">
    <source>
        <dbReference type="Google" id="ProtNLM"/>
    </source>
</evidence>
<keyword evidence="1" id="KW-0472">Membrane</keyword>
<feature type="transmembrane region" description="Helical" evidence="1">
    <location>
        <begin position="168"/>
        <end position="187"/>
    </location>
</feature>
<name>A0A6B1DTL7_9CHLR</name>
<organism evidence="2">
    <name type="scientific">Caldilineaceae bacterium SB0662_bin_9</name>
    <dbReference type="NCBI Taxonomy" id="2605258"/>
    <lineage>
        <taxon>Bacteria</taxon>
        <taxon>Bacillati</taxon>
        <taxon>Chloroflexota</taxon>
        <taxon>Caldilineae</taxon>
        <taxon>Caldilineales</taxon>
        <taxon>Caldilineaceae</taxon>
    </lineage>
</organism>
<comment type="caution">
    <text evidence="2">The sequence shown here is derived from an EMBL/GenBank/DDBJ whole genome shotgun (WGS) entry which is preliminary data.</text>
</comment>
<gene>
    <name evidence="2" type="ORF">F4Y08_07315</name>
</gene>
<reference evidence="2" key="1">
    <citation type="submission" date="2019-09" db="EMBL/GenBank/DDBJ databases">
        <title>Characterisation of the sponge microbiome using genome-centric metagenomics.</title>
        <authorList>
            <person name="Engelberts J.P."/>
            <person name="Robbins S.J."/>
            <person name="De Goeij J.M."/>
            <person name="Aranda M."/>
            <person name="Bell S.C."/>
            <person name="Webster N.S."/>
        </authorList>
    </citation>
    <scope>NUCLEOTIDE SEQUENCE</scope>
    <source>
        <strain evidence="2">SB0662_bin_9</strain>
    </source>
</reference>
<keyword evidence="1" id="KW-1133">Transmembrane helix</keyword>